<proteinExistence type="predicted"/>
<dbReference type="Gene3D" id="1.20.5.340">
    <property type="match status" value="1"/>
</dbReference>
<organism evidence="2">
    <name type="scientific">bioreactor metagenome</name>
    <dbReference type="NCBI Taxonomy" id="1076179"/>
    <lineage>
        <taxon>unclassified sequences</taxon>
        <taxon>metagenomes</taxon>
        <taxon>ecological metagenomes</taxon>
    </lineage>
</organism>
<dbReference type="EMBL" id="VSSQ01137120">
    <property type="protein sequence ID" value="MPN61045.1"/>
    <property type="molecule type" value="Genomic_DNA"/>
</dbReference>
<feature type="coiled-coil region" evidence="1">
    <location>
        <begin position="5"/>
        <end position="67"/>
    </location>
</feature>
<evidence type="ECO:0000313" key="2">
    <source>
        <dbReference type="EMBL" id="MPN61045.1"/>
    </source>
</evidence>
<reference evidence="2" key="1">
    <citation type="submission" date="2019-08" db="EMBL/GenBank/DDBJ databases">
        <authorList>
            <person name="Kucharzyk K."/>
            <person name="Murdoch R.W."/>
            <person name="Higgins S."/>
            <person name="Loffler F."/>
        </authorList>
    </citation>
    <scope>NUCLEOTIDE SEQUENCE</scope>
</reference>
<accession>A0A645JBF6</accession>
<sequence length="69" mass="7863">MLNEFNALESKIAQAVALCRSLREENTLLRQQLAAAEAEKKRLVERMDTARERLEQLAQRLPEGETAIP</sequence>
<name>A0A645JBF6_9ZZZZ</name>
<dbReference type="AlphaFoldDB" id="A0A645JBF6"/>
<evidence type="ECO:0000256" key="1">
    <source>
        <dbReference type="SAM" id="Coils"/>
    </source>
</evidence>
<comment type="caution">
    <text evidence="2">The sequence shown here is derived from an EMBL/GenBank/DDBJ whole genome shotgun (WGS) entry which is preliminary data.</text>
</comment>
<evidence type="ECO:0008006" key="3">
    <source>
        <dbReference type="Google" id="ProtNLM"/>
    </source>
</evidence>
<protein>
    <recommendedName>
        <fullName evidence="3">Cell division protein ZapB</fullName>
    </recommendedName>
</protein>
<keyword evidence="1" id="KW-0175">Coiled coil</keyword>
<gene>
    <name evidence="2" type="ORF">SDC9_208779</name>
</gene>